<proteinExistence type="predicted"/>
<evidence type="ECO:0000256" key="2">
    <source>
        <dbReference type="PROSITE-ProRule" id="PRU00047"/>
    </source>
</evidence>
<comment type="caution">
    <text evidence="5">The sequence shown here is derived from an EMBL/GenBank/DDBJ whole genome shotgun (WGS) entry which is preliminary data.</text>
</comment>
<dbReference type="Gene3D" id="4.10.60.10">
    <property type="entry name" value="Zinc finger, CCHC-type"/>
    <property type="match status" value="1"/>
</dbReference>
<evidence type="ECO:0000256" key="1">
    <source>
        <dbReference type="ARBA" id="ARBA00022801"/>
    </source>
</evidence>
<feature type="domain" description="CCHC-type" evidence="4">
    <location>
        <begin position="400"/>
        <end position="413"/>
    </location>
</feature>
<dbReference type="CDD" id="cd00303">
    <property type="entry name" value="retropepsin_like"/>
    <property type="match status" value="1"/>
</dbReference>
<dbReference type="EMBL" id="JAPWTJ010000125">
    <property type="protein sequence ID" value="KAJ8982411.1"/>
    <property type="molecule type" value="Genomic_DNA"/>
</dbReference>
<evidence type="ECO:0000313" key="5">
    <source>
        <dbReference type="EMBL" id="KAJ8982411.1"/>
    </source>
</evidence>
<evidence type="ECO:0000256" key="3">
    <source>
        <dbReference type="SAM" id="MobiDB-lite"/>
    </source>
</evidence>
<reference evidence="5" key="1">
    <citation type="journal article" date="2023" name="Insect Mol. Biol.">
        <title>Genome sequencing provides insights into the evolution of gene families encoding plant cell wall-degrading enzymes in longhorned beetles.</title>
        <authorList>
            <person name="Shin N.R."/>
            <person name="Okamura Y."/>
            <person name="Kirsch R."/>
            <person name="Pauchet Y."/>
        </authorList>
    </citation>
    <scope>NUCLEOTIDE SEQUENCE</scope>
    <source>
        <strain evidence="5">MMC_N1</strain>
    </source>
</reference>
<keyword evidence="2" id="KW-0479">Metal-binding</keyword>
<dbReference type="SUPFAM" id="SSF57756">
    <property type="entry name" value="Retrovirus zinc finger-like domains"/>
    <property type="match status" value="1"/>
</dbReference>
<dbReference type="Pfam" id="PF03732">
    <property type="entry name" value="Retrotrans_gag"/>
    <property type="match status" value="1"/>
</dbReference>
<dbReference type="InterPro" id="IPR001878">
    <property type="entry name" value="Znf_CCHC"/>
</dbReference>
<keyword evidence="1" id="KW-0378">Hydrolase</keyword>
<dbReference type="SUPFAM" id="SSF50630">
    <property type="entry name" value="Acid proteases"/>
    <property type="match status" value="1"/>
</dbReference>
<name>A0ABQ9JVS5_9CUCU</name>
<protein>
    <recommendedName>
        <fullName evidence="4">CCHC-type domain-containing protein</fullName>
    </recommendedName>
</protein>
<sequence>MARKMQVNRLEKDELEYLLTIRGVGLGSCEEMRKSLSSAVRLEREGDSIKYPSYPFTAQEDQVAVKKKLDDVKKMVDDFNAGKKSSEAQKLQTKMAYVLERIEHMDVEEEESRKQKSELLALALSLMDRFHDKMEDFENRQAAPAALSWLQSQVGPQAFQVGIHEAAGSSPLRVPVLPSTSATKTIPPHKWDLKKFSGDARSTSVHAFFEKVEELRVARNVSKEALLDAGIDLFEDKAYQFYKECRKRVSDWDELVDEFRDEYLSANHNDLLFDELRKRTQHPSETIGVYLAVMSSYFNRLGCPISEEVKLSIVTKNLHPFYQDRLRDPLPNSMSELRAICRSMEARRDLMNSYVEPSSSRRSSILEKDLAYVGIGEDLTAVEAPLDRQDDRHKAKEVVCYKCKKPGHRAIGCAVPGKKRCFKWKRKPTHLSGRLKRVDCSASTDKILPILDFILDHAQNDERPYLKVNVFGRTLLGLLDSGATTTILGSKGWQVLKDLDIQLDTAKKIKCTVANGQICEANGECELLIGVKDRFRLIKVLVVLDLPHILILGTNFWRSMGIVPDLRHDDWHFSDQPVMLDSVDHIRSQTVLTPMEEMRLEAVIDPSEEEDNEPEELLRKDGIKKLFRDVKQRLIAAAKKSERTYNLRRRNEQFAVNQLVWRRNFAQSNAANYFTSKLAPKFLGPFHVLKRVSPWTYELADKDGNSKGGVACQRPQIFGAIREFISAYVLSSVLTERALIEQIIKNMKVKIFLELEQSDTETENRGNIKDNGGLERTEDSDPSFETEQEEGENDSTDGEVSNEVFNWRKESKKISPLMMI</sequence>
<keyword evidence="6" id="KW-1185">Reference proteome</keyword>
<dbReference type="PROSITE" id="PS50158">
    <property type="entry name" value="ZF_CCHC"/>
    <property type="match status" value="1"/>
</dbReference>
<dbReference type="Gene3D" id="2.40.70.10">
    <property type="entry name" value="Acid Proteases"/>
    <property type="match status" value="1"/>
</dbReference>
<dbReference type="InterPro" id="IPR001969">
    <property type="entry name" value="Aspartic_peptidase_AS"/>
</dbReference>
<feature type="region of interest" description="Disordered" evidence="3">
    <location>
        <begin position="761"/>
        <end position="805"/>
    </location>
</feature>
<dbReference type="InterPro" id="IPR018061">
    <property type="entry name" value="Retropepsins"/>
</dbReference>
<dbReference type="Pfam" id="PF00077">
    <property type="entry name" value="RVP"/>
    <property type="match status" value="1"/>
</dbReference>
<gene>
    <name evidence="5" type="ORF">NQ317_017213</name>
</gene>
<accession>A0ABQ9JVS5</accession>
<feature type="compositionally biased region" description="Acidic residues" evidence="3">
    <location>
        <begin position="780"/>
        <end position="797"/>
    </location>
</feature>
<dbReference type="InterPro" id="IPR005162">
    <property type="entry name" value="Retrotrans_gag_dom"/>
</dbReference>
<dbReference type="InterPro" id="IPR021109">
    <property type="entry name" value="Peptidase_aspartic_dom_sf"/>
</dbReference>
<evidence type="ECO:0000313" key="6">
    <source>
        <dbReference type="Proteomes" id="UP001162164"/>
    </source>
</evidence>
<evidence type="ECO:0000259" key="4">
    <source>
        <dbReference type="PROSITE" id="PS50158"/>
    </source>
</evidence>
<dbReference type="InterPro" id="IPR036875">
    <property type="entry name" value="Znf_CCHC_sf"/>
</dbReference>
<keyword evidence="2" id="KW-0862">Zinc</keyword>
<feature type="compositionally biased region" description="Basic and acidic residues" evidence="3">
    <location>
        <begin position="762"/>
        <end position="779"/>
    </location>
</feature>
<dbReference type="Proteomes" id="UP001162164">
    <property type="component" value="Unassembled WGS sequence"/>
</dbReference>
<dbReference type="PROSITE" id="PS00141">
    <property type="entry name" value="ASP_PROTEASE"/>
    <property type="match status" value="1"/>
</dbReference>
<keyword evidence="2" id="KW-0863">Zinc-finger</keyword>
<organism evidence="5 6">
    <name type="scientific">Molorchus minor</name>
    <dbReference type="NCBI Taxonomy" id="1323400"/>
    <lineage>
        <taxon>Eukaryota</taxon>
        <taxon>Metazoa</taxon>
        <taxon>Ecdysozoa</taxon>
        <taxon>Arthropoda</taxon>
        <taxon>Hexapoda</taxon>
        <taxon>Insecta</taxon>
        <taxon>Pterygota</taxon>
        <taxon>Neoptera</taxon>
        <taxon>Endopterygota</taxon>
        <taxon>Coleoptera</taxon>
        <taxon>Polyphaga</taxon>
        <taxon>Cucujiformia</taxon>
        <taxon>Chrysomeloidea</taxon>
        <taxon>Cerambycidae</taxon>
        <taxon>Lamiinae</taxon>
        <taxon>Monochamini</taxon>
        <taxon>Molorchus</taxon>
    </lineage>
</organism>